<dbReference type="InterPro" id="IPR011055">
    <property type="entry name" value="Dup_hybrid_motif"/>
</dbReference>
<dbReference type="eggNOG" id="COG0739">
    <property type="taxonomic scope" value="Bacteria"/>
</dbReference>
<protein>
    <submittedName>
        <fullName evidence="3">Peptidase M23</fullName>
    </submittedName>
</protein>
<evidence type="ECO:0000313" key="3">
    <source>
        <dbReference type="EMBL" id="ADV84210.1"/>
    </source>
</evidence>
<evidence type="ECO:0000313" key="4">
    <source>
        <dbReference type="Proteomes" id="UP000006844"/>
    </source>
</evidence>
<proteinExistence type="predicted"/>
<dbReference type="Pfam" id="PF01551">
    <property type="entry name" value="Peptidase_M23"/>
    <property type="match status" value="1"/>
</dbReference>
<gene>
    <name evidence="3" type="ordered locus">AciPR4_3456</name>
</gene>
<feature type="domain" description="M23ase beta-sheet core" evidence="2">
    <location>
        <begin position="220"/>
        <end position="314"/>
    </location>
</feature>
<dbReference type="CDD" id="cd12797">
    <property type="entry name" value="M23_peptidase"/>
    <property type="match status" value="1"/>
</dbReference>
<keyword evidence="4" id="KW-1185">Reference proteome</keyword>
<dbReference type="InterPro" id="IPR016047">
    <property type="entry name" value="M23ase_b-sheet_dom"/>
</dbReference>
<dbReference type="EMBL" id="CP002467">
    <property type="protein sequence ID" value="ADV84210.1"/>
    <property type="molecule type" value="Genomic_DNA"/>
</dbReference>
<evidence type="ECO:0000256" key="1">
    <source>
        <dbReference type="SAM" id="Phobius"/>
    </source>
</evidence>
<dbReference type="RefSeq" id="WP_013569940.1">
    <property type="nucleotide sequence ID" value="NC_014963.1"/>
</dbReference>
<dbReference type="Gene3D" id="2.70.70.10">
    <property type="entry name" value="Glucose Permease (Domain IIA)"/>
    <property type="match status" value="1"/>
</dbReference>
<dbReference type="KEGG" id="tsa:AciPR4_3456"/>
<dbReference type="InterPro" id="IPR050570">
    <property type="entry name" value="Cell_wall_metabolism_enzyme"/>
</dbReference>
<dbReference type="PANTHER" id="PTHR21666">
    <property type="entry name" value="PEPTIDASE-RELATED"/>
    <property type="match status" value="1"/>
</dbReference>
<dbReference type="STRING" id="401053.AciPR4_3456"/>
<keyword evidence="1" id="KW-0472">Membrane</keyword>
<feature type="transmembrane region" description="Helical" evidence="1">
    <location>
        <begin position="27"/>
        <end position="49"/>
    </location>
</feature>
<dbReference type="GO" id="GO:0004222">
    <property type="term" value="F:metalloendopeptidase activity"/>
    <property type="evidence" value="ECO:0007669"/>
    <property type="project" value="TreeGrafter"/>
</dbReference>
<dbReference type="AlphaFoldDB" id="E8UXX6"/>
<keyword evidence="1" id="KW-0812">Transmembrane</keyword>
<name>E8UXX6_TERSS</name>
<keyword evidence="1" id="KW-1133">Transmembrane helix</keyword>
<dbReference type="Proteomes" id="UP000006844">
    <property type="component" value="Chromosome"/>
</dbReference>
<dbReference type="SUPFAM" id="SSF51261">
    <property type="entry name" value="Duplicated hybrid motif"/>
    <property type="match status" value="1"/>
</dbReference>
<organism evidence="3 4">
    <name type="scientific">Terriglobus saanensis (strain ATCC BAA-1853 / DSM 23119 / SP1PR4)</name>
    <dbReference type="NCBI Taxonomy" id="401053"/>
    <lineage>
        <taxon>Bacteria</taxon>
        <taxon>Pseudomonadati</taxon>
        <taxon>Acidobacteriota</taxon>
        <taxon>Terriglobia</taxon>
        <taxon>Terriglobales</taxon>
        <taxon>Acidobacteriaceae</taxon>
        <taxon>Terriglobus</taxon>
    </lineage>
</organism>
<dbReference type="HOGENOM" id="CLU_029425_2_4_0"/>
<dbReference type="MEROPS" id="M23.009"/>
<evidence type="ECO:0000259" key="2">
    <source>
        <dbReference type="Pfam" id="PF01551"/>
    </source>
</evidence>
<accession>E8UXX6</accession>
<dbReference type="PANTHER" id="PTHR21666:SF286">
    <property type="entry name" value="LIPOPROTEIN NLPD"/>
    <property type="match status" value="1"/>
</dbReference>
<reference evidence="3 4" key="1">
    <citation type="journal article" date="2012" name="Stand. Genomic Sci.">
        <title>Complete genome sequence of Terriglobus saanensis type strain SP1PR4(T), an Acidobacteria from tundra soil.</title>
        <authorList>
            <person name="Rawat S.R."/>
            <person name="Mannisto M.K."/>
            <person name="Starovoytov V."/>
            <person name="Goodwin L."/>
            <person name="Nolan M."/>
            <person name="Hauser L."/>
            <person name="Land M."/>
            <person name="Davenport K.W."/>
            <person name="Woyke T."/>
            <person name="Haggblom M.M."/>
        </authorList>
    </citation>
    <scope>NUCLEOTIDE SEQUENCE</scope>
    <source>
        <strain evidence="4">ATCC BAA-1853 / DSM 23119 / SP1PR4</strain>
    </source>
</reference>
<sequence length="330" mass="35456">MKKRFYIVFVSRDEDGTLNKLPVPLHYAYMFVAAAVIGLFTITGMAGSYSRMLLKTARFNQMRQEQNSLRKDYANLEKVTHEKDVQVASLGSLASEVSALYGLTVNKLTTTTKGLQKNAPKSAGVQATAQLASGSTATFTEENYYKSVEDFYALRSTAMNGSASRVISSTFSTSPLRSLDPLSDLSLVSSGPSLWPVMGPISSPFGQREDPVLGAGEGEFHKGVDISAPQGTPIHAAADGVVDTAAFGNGYGREVLIDHGNGIKTLYGHMSGFAVVSGQQVTRGQVIGFVGSSGRTTGYHCHYEVRIRNTPVNPHKYLRSTMADVATIAH</sequence>
<dbReference type="FunFam" id="2.70.70.10:FF:000006">
    <property type="entry name" value="M23 family peptidase"/>
    <property type="match status" value="1"/>
</dbReference>